<dbReference type="Gene3D" id="2.130.10.10">
    <property type="entry name" value="YVTN repeat-like/Quinoprotein amine dehydrogenase"/>
    <property type="match status" value="2"/>
</dbReference>
<keyword evidence="5" id="KW-0238">DNA-binding</keyword>
<dbReference type="InterPro" id="IPR015943">
    <property type="entry name" value="WD40/YVTN_repeat-like_dom_sf"/>
</dbReference>
<feature type="modified residue" description="4-aspartylphosphate" evidence="7">
    <location>
        <position position="1103"/>
    </location>
</feature>
<dbReference type="Pfam" id="PF00512">
    <property type="entry name" value="HisKA"/>
    <property type="match status" value="1"/>
</dbReference>
<evidence type="ECO:0000259" key="11">
    <source>
        <dbReference type="PROSITE" id="PS50109"/>
    </source>
</evidence>
<evidence type="ECO:0000256" key="8">
    <source>
        <dbReference type="SAM" id="Phobius"/>
    </source>
</evidence>
<dbReference type="SUPFAM" id="SSF46689">
    <property type="entry name" value="Homeodomain-like"/>
    <property type="match status" value="1"/>
</dbReference>
<evidence type="ECO:0000256" key="7">
    <source>
        <dbReference type="PROSITE-ProRule" id="PRU00169"/>
    </source>
</evidence>
<evidence type="ECO:0000259" key="12">
    <source>
        <dbReference type="PROSITE" id="PS50110"/>
    </source>
</evidence>
<feature type="transmembrane region" description="Helical" evidence="8">
    <location>
        <begin position="761"/>
        <end position="778"/>
    </location>
</feature>
<reference evidence="13 14" key="1">
    <citation type="submission" date="2019-03" db="EMBL/GenBank/DDBJ databases">
        <title>Genomic Encyclopedia of Archaeal and Bacterial Type Strains, Phase II (KMG-II): from individual species to whole genera.</title>
        <authorList>
            <person name="Goeker M."/>
        </authorList>
    </citation>
    <scope>NUCLEOTIDE SEQUENCE [LARGE SCALE GENOMIC DNA]</scope>
    <source>
        <strain evidence="13 14">DSM 28135</strain>
    </source>
</reference>
<evidence type="ECO:0000256" key="4">
    <source>
        <dbReference type="ARBA" id="ARBA00023015"/>
    </source>
</evidence>
<dbReference type="SUPFAM" id="SSF63829">
    <property type="entry name" value="Calcium-dependent phosphotriesterase"/>
    <property type="match status" value="1"/>
</dbReference>
<evidence type="ECO:0000256" key="6">
    <source>
        <dbReference type="ARBA" id="ARBA00023163"/>
    </source>
</evidence>
<evidence type="ECO:0000256" key="9">
    <source>
        <dbReference type="SAM" id="SignalP"/>
    </source>
</evidence>
<dbReference type="SMART" id="SM00387">
    <property type="entry name" value="HATPase_c"/>
    <property type="match status" value="1"/>
</dbReference>
<accession>A0A4R7Q0Z1</accession>
<sequence length="1304" mass="148532">MRYFIKSGFLFFIPFVMFAQQHVDVGYENTSVSKQISFRELTVAQGLSQNSVVSIVQDSLGYMWFATQDGLNKYNGRSFTIYNKQFEDVTRPTFSRLGKTYIDADANLWIISLKNGLEKFNDSLQTFQSFQTITSPSCIIQDQQGNYLVGSYTDGLYQINLQQNRIAKVFEDIIKNTAIYDFLNTGNQLYLATANHIFTLENQQLHKITVDDNGLNFSALANSKDDTIWCGTYGNGLYYKAPKATSFKKFDHQKLPSILNIQDILIDKNNKLWVATYGDGVYLIDIDLNEVQHFIANKNDPYALHYDDVLCLYEDFTGTIWLGTDGAGLSYYDEHLKKFNLITNAQTPIDVHVDVVRSITLESDQTLWLGTSGKGLTAINFNNDSYKTYTQKNSELKSDRIMSLFSDDDYLWIGHQGRGLQLMDRWGNMRNFKPLDQHTIWKIYQHSQTQNWLCTREHGLLLFDLGRGVVKSYHKDNSALTSNNIRTIEKGQNTEYWIGTENDGLFLLDTETDSIQKIEPISSAIKSLYFDGQVIWIGTNGDGLKSYNSNNKMVNTYNTSNGLPNMVIYGILPGDANSLWLSSNKGIFEFKLINGEAVVEVYGNYSGLQAFEFNTGAYYKASDGTLYFGGLDGVNWFMPSDITRNRIVPRTVISKLEIFNKEKPIEQQARFSHTQNTLTFTFSGLHFSQPDRNQYKYQLVNHDSTWVSSGNTNTAHYTNLPPNDYVFKVISSNYDGVWNPVPATYSFSILRPWYLTNLAKAIYLILIIATIYIIYVYFKWRWHMQTQLQLEHAETERLKKLDEFKTKLYTNISHEFRTPLTLISGPIEHQLAKKNLQPDDAHELNLVKQNANRLLKLVNQMLDLSLIDSGQLRLEVSKNNLNILLKQIIAAFQYQAEKRKITITQNINNLTSAWYDTDIVEKITSNLLTNAIKYAPKGSTILVDANEHHQQMVLSIINTNKDISKKDIGQLFQRFYQDDQASEGVGVGLALVKELVELAKGRIIVNTIAADKIQFTVSLPIHESAFAAQDIKVSDIEMESKINHHQTLAPSDRALLLIVEDEDDIRKFISSIFKDDYRIIEANNGKSGVALALAHSPDLIISDVMMPVQDGIALSNFLKHNELTSHIPIILLTAKVGADNEISGLTTGVDAYITKPFNSKLLKLRVEKLIEGRNQLQHHFSKDFNIDPELGSTSTETEFLTRLKTVLDKEITNPEFTIVLFAKRMHMSRSQLHRKLKAIFKMSATEFLRVQRVKLALPLLKASDATISEIAYQIGFNTPSYFIKCFKKVYGRTPQDYQSASTKL</sequence>
<dbReference type="InterPro" id="IPR011110">
    <property type="entry name" value="Reg_prop"/>
</dbReference>
<gene>
    <name evidence="13" type="ORF">BXY82_2459</name>
</gene>
<dbReference type="InterPro" id="IPR013783">
    <property type="entry name" value="Ig-like_fold"/>
</dbReference>
<dbReference type="PROSITE" id="PS01124">
    <property type="entry name" value="HTH_ARAC_FAMILY_2"/>
    <property type="match status" value="1"/>
</dbReference>
<name>A0A4R7Q0Z1_9FLAO</name>
<evidence type="ECO:0000256" key="3">
    <source>
        <dbReference type="ARBA" id="ARBA00022553"/>
    </source>
</evidence>
<feature type="chain" id="PRO_5020990703" description="histidine kinase" evidence="9">
    <location>
        <begin position="20"/>
        <end position="1304"/>
    </location>
</feature>
<dbReference type="GO" id="GO:0000155">
    <property type="term" value="F:phosphorelay sensor kinase activity"/>
    <property type="evidence" value="ECO:0007669"/>
    <property type="project" value="InterPro"/>
</dbReference>
<dbReference type="Gene3D" id="3.30.565.10">
    <property type="entry name" value="Histidine kinase-like ATPase, C-terminal domain"/>
    <property type="match status" value="1"/>
</dbReference>
<keyword evidence="8" id="KW-1133">Transmembrane helix</keyword>
<dbReference type="PANTHER" id="PTHR43547:SF2">
    <property type="entry name" value="HYBRID SIGNAL TRANSDUCTION HISTIDINE KINASE C"/>
    <property type="match status" value="1"/>
</dbReference>
<dbReference type="InterPro" id="IPR003661">
    <property type="entry name" value="HisK_dim/P_dom"/>
</dbReference>
<dbReference type="Gene3D" id="3.40.50.2300">
    <property type="match status" value="1"/>
</dbReference>
<feature type="domain" description="Response regulatory" evidence="12">
    <location>
        <begin position="1055"/>
        <end position="1170"/>
    </location>
</feature>
<dbReference type="SUPFAM" id="SSF55874">
    <property type="entry name" value="ATPase domain of HSP90 chaperone/DNA topoisomerase II/histidine kinase"/>
    <property type="match status" value="1"/>
</dbReference>
<proteinExistence type="predicted"/>
<keyword evidence="8" id="KW-0812">Transmembrane</keyword>
<dbReference type="SMART" id="SM00342">
    <property type="entry name" value="HTH_ARAC"/>
    <property type="match status" value="1"/>
</dbReference>
<dbReference type="SMART" id="SM00388">
    <property type="entry name" value="HisKA"/>
    <property type="match status" value="1"/>
</dbReference>
<dbReference type="Pfam" id="PF12833">
    <property type="entry name" value="HTH_18"/>
    <property type="match status" value="1"/>
</dbReference>
<dbReference type="InterPro" id="IPR001789">
    <property type="entry name" value="Sig_transdc_resp-reg_receiver"/>
</dbReference>
<dbReference type="InterPro" id="IPR018060">
    <property type="entry name" value="HTH_AraC"/>
</dbReference>
<evidence type="ECO:0000313" key="14">
    <source>
        <dbReference type="Proteomes" id="UP000294689"/>
    </source>
</evidence>
<evidence type="ECO:0000256" key="1">
    <source>
        <dbReference type="ARBA" id="ARBA00000085"/>
    </source>
</evidence>
<dbReference type="SUPFAM" id="SSF52172">
    <property type="entry name" value="CheY-like"/>
    <property type="match status" value="1"/>
</dbReference>
<comment type="caution">
    <text evidence="13">The sequence shown here is derived from an EMBL/GenBank/DDBJ whole genome shotgun (WGS) entry which is preliminary data.</text>
</comment>
<comment type="catalytic activity">
    <reaction evidence="1">
        <text>ATP + protein L-histidine = ADP + protein N-phospho-L-histidine.</text>
        <dbReference type="EC" id="2.7.13.3"/>
    </reaction>
</comment>
<dbReference type="PANTHER" id="PTHR43547">
    <property type="entry name" value="TWO-COMPONENT HISTIDINE KINASE"/>
    <property type="match status" value="1"/>
</dbReference>
<keyword evidence="9" id="KW-0732">Signal</keyword>
<evidence type="ECO:0000313" key="13">
    <source>
        <dbReference type="EMBL" id="TDU40412.1"/>
    </source>
</evidence>
<keyword evidence="6" id="KW-0804">Transcription</keyword>
<evidence type="ECO:0000256" key="5">
    <source>
        <dbReference type="ARBA" id="ARBA00023125"/>
    </source>
</evidence>
<feature type="domain" description="HTH araC/xylS-type" evidence="10">
    <location>
        <begin position="1201"/>
        <end position="1300"/>
    </location>
</feature>
<keyword evidence="14" id="KW-1185">Reference proteome</keyword>
<dbReference type="EMBL" id="SOBW01000008">
    <property type="protein sequence ID" value="TDU40412.1"/>
    <property type="molecule type" value="Genomic_DNA"/>
</dbReference>
<keyword evidence="8" id="KW-0472">Membrane</keyword>
<dbReference type="InterPro" id="IPR003594">
    <property type="entry name" value="HATPase_dom"/>
</dbReference>
<dbReference type="PROSITE" id="PS50110">
    <property type="entry name" value="RESPONSE_REGULATORY"/>
    <property type="match status" value="1"/>
</dbReference>
<dbReference type="Pfam" id="PF00072">
    <property type="entry name" value="Response_reg"/>
    <property type="match status" value="1"/>
</dbReference>
<dbReference type="InterPro" id="IPR011123">
    <property type="entry name" value="Y_Y_Y"/>
</dbReference>
<dbReference type="Gene3D" id="2.60.40.10">
    <property type="entry name" value="Immunoglobulins"/>
    <property type="match status" value="1"/>
</dbReference>
<dbReference type="InterPro" id="IPR009057">
    <property type="entry name" value="Homeodomain-like_sf"/>
</dbReference>
<dbReference type="InterPro" id="IPR036097">
    <property type="entry name" value="HisK_dim/P_sf"/>
</dbReference>
<dbReference type="Pfam" id="PF02518">
    <property type="entry name" value="HATPase_c"/>
    <property type="match status" value="1"/>
</dbReference>
<dbReference type="Pfam" id="PF07495">
    <property type="entry name" value="Y_Y_Y"/>
    <property type="match status" value="1"/>
</dbReference>
<dbReference type="InterPro" id="IPR018062">
    <property type="entry name" value="HTH_AraC-typ_CS"/>
</dbReference>
<dbReference type="FunFam" id="1.10.287.130:FF:000045">
    <property type="entry name" value="Two-component system sensor histidine kinase/response regulator"/>
    <property type="match status" value="1"/>
</dbReference>
<dbReference type="Gene3D" id="1.10.287.130">
    <property type="match status" value="1"/>
</dbReference>
<dbReference type="PROSITE" id="PS50109">
    <property type="entry name" value="HIS_KIN"/>
    <property type="match status" value="1"/>
</dbReference>
<dbReference type="GO" id="GO:0043565">
    <property type="term" value="F:sequence-specific DNA binding"/>
    <property type="evidence" value="ECO:0007669"/>
    <property type="project" value="InterPro"/>
</dbReference>
<dbReference type="InterPro" id="IPR011047">
    <property type="entry name" value="Quinoprotein_ADH-like_sf"/>
</dbReference>
<feature type="domain" description="Histidine kinase" evidence="11">
    <location>
        <begin position="811"/>
        <end position="1023"/>
    </location>
</feature>
<dbReference type="InterPro" id="IPR011006">
    <property type="entry name" value="CheY-like_superfamily"/>
</dbReference>
<evidence type="ECO:0000256" key="2">
    <source>
        <dbReference type="ARBA" id="ARBA00012438"/>
    </source>
</evidence>
<dbReference type="InterPro" id="IPR005467">
    <property type="entry name" value="His_kinase_dom"/>
</dbReference>
<evidence type="ECO:0000259" key="10">
    <source>
        <dbReference type="PROSITE" id="PS01124"/>
    </source>
</evidence>
<dbReference type="CDD" id="cd00082">
    <property type="entry name" value="HisKA"/>
    <property type="match status" value="1"/>
</dbReference>
<dbReference type="SUPFAM" id="SSF50998">
    <property type="entry name" value="Quinoprotein alcohol dehydrogenase-like"/>
    <property type="match status" value="1"/>
</dbReference>
<dbReference type="Pfam" id="PF07494">
    <property type="entry name" value="Reg_prop"/>
    <property type="match status" value="1"/>
</dbReference>
<protein>
    <recommendedName>
        <fullName evidence="2">histidine kinase</fullName>
        <ecNumber evidence="2">2.7.13.3</ecNumber>
    </recommendedName>
</protein>
<dbReference type="SUPFAM" id="SSF47384">
    <property type="entry name" value="Homodimeric domain of signal transducing histidine kinase"/>
    <property type="match status" value="1"/>
</dbReference>
<organism evidence="13 14">
    <name type="scientific">Gelidibacter sediminis</name>
    <dbReference type="NCBI Taxonomy" id="1608710"/>
    <lineage>
        <taxon>Bacteria</taxon>
        <taxon>Pseudomonadati</taxon>
        <taxon>Bacteroidota</taxon>
        <taxon>Flavobacteriia</taxon>
        <taxon>Flavobacteriales</taxon>
        <taxon>Flavobacteriaceae</taxon>
        <taxon>Gelidibacter</taxon>
    </lineage>
</organism>
<dbReference type="PRINTS" id="PR00032">
    <property type="entry name" value="HTHARAC"/>
</dbReference>
<feature type="signal peptide" evidence="9">
    <location>
        <begin position="1"/>
        <end position="19"/>
    </location>
</feature>
<dbReference type="SMART" id="SM00448">
    <property type="entry name" value="REC"/>
    <property type="match status" value="1"/>
</dbReference>
<dbReference type="InterPro" id="IPR036890">
    <property type="entry name" value="HATPase_C_sf"/>
</dbReference>
<dbReference type="EC" id="2.7.13.3" evidence="2"/>
<dbReference type="InterPro" id="IPR020449">
    <property type="entry name" value="Tscrpt_reg_AraC-type_HTH"/>
</dbReference>
<dbReference type="GO" id="GO:0003700">
    <property type="term" value="F:DNA-binding transcription factor activity"/>
    <property type="evidence" value="ECO:0007669"/>
    <property type="project" value="InterPro"/>
</dbReference>
<dbReference type="CDD" id="cd17574">
    <property type="entry name" value="REC_OmpR"/>
    <property type="match status" value="1"/>
</dbReference>
<dbReference type="Gene3D" id="1.10.10.60">
    <property type="entry name" value="Homeodomain-like"/>
    <property type="match status" value="1"/>
</dbReference>
<keyword evidence="3 7" id="KW-0597">Phosphoprotein</keyword>
<dbReference type="PROSITE" id="PS00041">
    <property type="entry name" value="HTH_ARAC_FAMILY_1"/>
    <property type="match status" value="1"/>
</dbReference>
<keyword evidence="4" id="KW-0805">Transcription regulation</keyword>
<dbReference type="Proteomes" id="UP000294689">
    <property type="component" value="Unassembled WGS sequence"/>
</dbReference>